<accession>A0ABU1NT51</accession>
<evidence type="ECO:0000313" key="1">
    <source>
        <dbReference type="EMBL" id="MDR6550660.1"/>
    </source>
</evidence>
<proteinExistence type="predicted"/>
<evidence type="ECO:0000313" key="2">
    <source>
        <dbReference type="Proteomes" id="UP001267290"/>
    </source>
</evidence>
<dbReference type="EMBL" id="JAVDSB010000002">
    <property type="protein sequence ID" value="MDR6550660.1"/>
    <property type="molecule type" value="Genomic_DNA"/>
</dbReference>
<organism evidence="1 2">
    <name type="scientific">Paenibacillus qinlingensis</name>
    <dbReference type="NCBI Taxonomy" id="1837343"/>
    <lineage>
        <taxon>Bacteria</taxon>
        <taxon>Bacillati</taxon>
        <taxon>Bacillota</taxon>
        <taxon>Bacilli</taxon>
        <taxon>Bacillales</taxon>
        <taxon>Paenibacillaceae</taxon>
        <taxon>Paenibacillus</taxon>
    </lineage>
</organism>
<gene>
    <name evidence="1" type="ORF">J2736_001847</name>
</gene>
<name>A0ABU1NT51_9BACL</name>
<protein>
    <submittedName>
        <fullName evidence="1">Sialic acid synthase SpsE</fullName>
    </submittedName>
</protein>
<sequence>MADEANVPQEQETAHIAEVEINHDYDLMRAYAEQLNGEVNNGED</sequence>
<reference evidence="1 2" key="1">
    <citation type="submission" date="2023-07" db="EMBL/GenBank/DDBJ databases">
        <title>Sorghum-associated microbial communities from plants grown in Nebraska, USA.</title>
        <authorList>
            <person name="Schachtman D."/>
        </authorList>
    </citation>
    <scope>NUCLEOTIDE SEQUENCE [LARGE SCALE GENOMIC DNA]</scope>
    <source>
        <strain evidence="1 2">CC258</strain>
    </source>
</reference>
<dbReference type="Proteomes" id="UP001267290">
    <property type="component" value="Unassembled WGS sequence"/>
</dbReference>
<keyword evidence="2" id="KW-1185">Reference proteome</keyword>
<comment type="caution">
    <text evidence="1">The sequence shown here is derived from an EMBL/GenBank/DDBJ whole genome shotgun (WGS) entry which is preliminary data.</text>
</comment>